<dbReference type="GO" id="GO:0061504">
    <property type="term" value="P:cyclic threonylcarbamoyladenosine biosynthetic process"/>
    <property type="evidence" value="ECO:0007669"/>
    <property type="project" value="TreeGrafter"/>
</dbReference>
<evidence type="ECO:0000313" key="2">
    <source>
        <dbReference type="EMBL" id="QDP83255.1"/>
    </source>
</evidence>
<dbReference type="Pfam" id="PF00899">
    <property type="entry name" value="ThiF"/>
    <property type="match status" value="1"/>
</dbReference>
<gene>
    <name evidence="2" type="ORF">FOH10_06635</name>
</gene>
<dbReference type="Proteomes" id="UP000317039">
    <property type="component" value="Chromosome"/>
</dbReference>
<dbReference type="Gene3D" id="3.40.50.720">
    <property type="entry name" value="NAD(P)-binding Rossmann-like Domain"/>
    <property type="match status" value="1"/>
</dbReference>
<accession>A0A516NWI7</accession>
<evidence type="ECO:0000313" key="3">
    <source>
        <dbReference type="Proteomes" id="UP000317039"/>
    </source>
</evidence>
<dbReference type="InterPro" id="IPR000594">
    <property type="entry name" value="ThiF_NAD_FAD-bd"/>
</dbReference>
<reference evidence="2 3" key="1">
    <citation type="submission" date="2019-07" db="EMBL/GenBank/DDBJ databases">
        <title>Complete Genome Sequence and Methylome Analysis of Nocardia otitidis-caviarum NEB252.</title>
        <authorList>
            <person name="Fomenkov A."/>
            <person name="Anton B.P."/>
            <person name="Vincze T."/>
            <person name="Roberts R.J."/>
        </authorList>
    </citation>
    <scope>NUCLEOTIDE SEQUENCE [LARGE SCALE GENOMIC DNA]</scope>
    <source>
        <strain evidence="2 3">NEB252</strain>
    </source>
</reference>
<organism evidence="2 3">
    <name type="scientific">Nocardia otitidiscaviarum</name>
    <dbReference type="NCBI Taxonomy" id="1823"/>
    <lineage>
        <taxon>Bacteria</taxon>
        <taxon>Bacillati</taxon>
        <taxon>Actinomycetota</taxon>
        <taxon>Actinomycetes</taxon>
        <taxon>Mycobacteriales</taxon>
        <taxon>Nocardiaceae</taxon>
        <taxon>Nocardia</taxon>
    </lineage>
</organism>
<dbReference type="GO" id="GO:0061503">
    <property type="term" value="F:tRNA threonylcarbamoyladenosine dehydratase"/>
    <property type="evidence" value="ECO:0007669"/>
    <property type="project" value="TreeGrafter"/>
</dbReference>
<sequence length="356" mass="38494">MIEILHPATDRARITALRATASGYRFVDGWTSALPELLAIRHPRLAGRRHGGADDFAALAAMAQAAGSLDEISRYIVYPWRRVLVRLPDAEHFHRLRTARNRWLITAEEQRLWSSALIGVAGLSVGASVLTACSLTGARRFRLAEHDTLGPTNLNRLPASVCDLGEPKLLLAQRRIWEIDPYTEIATYSKGYRTHDASAFLGRGPGRLAVVVEEMDDLAMKVDIRVRARAARIPVVMATDHGDGAFLDVERYDLEPDAPLFGGRAGDLTADRAALTDPARRLEIVHAIVGDAVSPRTRASLAEVGRTLPTWPQLGTAVGVAGALAAAAARAIVCGAPMPSGRYRVDPDELTAAVRA</sequence>
<dbReference type="InterPro" id="IPR035985">
    <property type="entry name" value="Ubiquitin-activating_enz"/>
</dbReference>
<dbReference type="GO" id="GO:0008641">
    <property type="term" value="F:ubiquitin-like modifier activating enzyme activity"/>
    <property type="evidence" value="ECO:0007669"/>
    <property type="project" value="InterPro"/>
</dbReference>
<dbReference type="AlphaFoldDB" id="A0A516NWI7"/>
<name>A0A516NWI7_9NOCA</name>
<proteinExistence type="predicted"/>
<dbReference type="KEGG" id="nod:FOH10_06635"/>
<evidence type="ECO:0000259" key="1">
    <source>
        <dbReference type="Pfam" id="PF00899"/>
    </source>
</evidence>
<dbReference type="SUPFAM" id="SSF69572">
    <property type="entry name" value="Activating enzymes of the ubiquitin-like proteins"/>
    <property type="match status" value="1"/>
</dbReference>
<dbReference type="PANTHER" id="PTHR43267:SF3">
    <property type="entry name" value="THIF PROTEIN"/>
    <property type="match status" value="1"/>
</dbReference>
<protein>
    <submittedName>
        <fullName evidence="2">Thiamine biosynthesis protein ThiF</fullName>
    </submittedName>
</protein>
<dbReference type="InterPro" id="IPR045886">
    <property type="entry name" value="ThiF/MoeB/HesA"/>
</dbReference>
<dbReference type="PANTHER" id="PTHR43267">
    <property type="entry name" value="TRNA THREONYLCARBAMOYLADENOSINE DEHYDRATASE"/>
    <property type="match status" value="1"/>
</dbReference>
<feature type="domain" description="THIF-type NAD/FAD binding fold" evidence="1">
    <location>
        <begin position="104"/>
        <end position="339"/>
    </location>
</feature>
<dbReference type="EMBL" id="CP041695">
    <property type="protein sequence ID" value="QDP83255.1"/>
    <property type="molecule type" value="Genomic_DNA"/>
</dbReference>